<keyword evidence="2" id="KW-1185">Reference proteome</keyword>
<protein>
    <submittedName>
        <fullName evidence="1">Uncharacterized protein</fullName>
    </submittedName>
</protein>
<sequence>MLERESSWCRREVADGRRLWGGRRGVDPQNAQSLDESNSENNYFTHVFYE</sequence>
<feature type="non-terminal residue" evidence="1">
    <location>
        <position position="50"/>
    </location>
</feature>
<evidence type="ECO:0000313" key="1">
    <source>
        <dbReference type="EMBL" id="GBP11230.1"/>
    </source>
</evidence>
<reference evidence="1 2" key="1">
    <citation type="journal article" date="2019" name="Commun. Biol.">
        <title>The bagworm genome reveals a unique fibroin gene that provides high tensile strength.</title>
        <authorList>
            <person name="Kono N."/>
            <person name="Nakamura H."/>
            <person name="Ohtoshi R."/>
            <person name="Tomita M."/>
            <person name="Numata K."/>
            <person name="Arakawa K."/>
        </authorList>
    </citation>
    <scope>NUCLEOTIDE SEQUENCE [LARGE SCALE GENOMIC DNA]</scope>
</reference>
<dbReference type="Proteomes" id="UP000299102">
    <property type="component" value="Unassembled WGS sequence"/>
</dbReference>
<dbReference type="AlphaFoldDB" id="A0A4C1TCB7"/>
<name>A0A4C1TCB7_EUMVA</name>
<dbReference type="EMBL" id="BGZK01004847">
    <property type="protein sequence ID" value="GBP11230.1"/>
    <property type="molecule type" value="Genomic_DNA"/>
</dbReference>
<proteinExistence type="predicted"/>
<organism evidence="1 2">
    <name type="scientific">Eumeta variegata</name>
    <name type="common">Bagworm moth</name>
    <name type="synonym">Eumeta japonica</name>
    <dbReference type="NCBI Taxonomy" id="151549"/>
    <lineage>
        <taxon>Eukaryota</taxon>
        <taxon>Metazoa</taxon>
        <taxon>Ecdysozoa</taxon>
        <taxon>Arthropoda</taxon>
        <taxon>Hexapoda</taxon>
        <taxon>Insecta</taxon>
        <taxon>Pterygota</taxon>
        <taxon>Neoptera</taxon>
        <taxon>Endopterygota</taxon>
        <taxon>Lepidoptera</taxon>
        <taxon>Glossata</taxon>
        <taxon>Ditrysia</taxon>
        <taxon>Tineoidea</taxon>
        <taxon>Psychidae</taxon>
        <taxon>Oiketicinae</taxon>
        <taxon>Eumeta</taxon>
    </lineage>
</organism>
<evidence type="ECO:0000313" key="2">
    <source>
        <dbReference type="Proteomes" id="UP000299102"/>
    </source>
</evidence>
<comment type="caution">
    <text evidence="1">The sequence shown here is derived from an EMBL/GenBank/DDBJ whole genome shotgun (WGS) entry which is preliminary data.</text>
</comment>
<gene>
    <name evidence="1" type="ORF">EVAR_71526_1</name>
</gene>
<accession>A0A4C1TCB7</accession>